<comment type="cofactor">
    <cofactor evidence="15">
        <name>Mg(2+)</name>
        <dbReference type="ChEBI" id="CHEBI:18420"/>
    </cofactor>
    <text evidence="15">Binds 2 magnesium ions. Also active with manganese.</text>
</comment>
<dbReference type="GO" id="GO:0005524">
    <property type="term" value="F:ATP binding"/>
    <property type="evidence" value="ECO:0007669"/>
    <property type="project" value="UniProtKB-UniRule"/>
</dbReference>
<dbReference type="FunFam" id="1.10.1410.10:FF:000001">
    <property type="entry name" value="Putative poly(A) polymerase gamma"/>
    <property type="match status" value="1"/>
</dbReference>
<gene>
    <name evidence="20" type="ORF">L227DRAFT_569095</name>
</gene>
<dbReference type="OrthoDB" id="412748at2759"/>
<dbReference type="InterPro" id="IPR007010">
    <property type="entry name" value="PolA_pol_RNA-bd_dom"/>
</dbReference>
<comment type="catalytic activity">
    <reaction evidence="13">
        <text>RNA(n) + ATP = RNA(n)-3'-adenine ribonucleotide + diphosphate</text>
        <dbReference type="Rhea" id="RHEA:11332"/>
        <dbReference type="Rhea" id="RHEA-COMP:14527"/>
        <dbReference type="Rhea" id="RHEA-COMP:17347"/>
        <dbReference type="ChEBI" id="CHEBI:30616"/>
        <dbReference type="ChEBI" id="CHEBI:33019"/>
        <dbReference type="ChEBI" id="CHEBI:140395"/>
        <dbReference type="ChEBI" id="CHEBI:173115"/>
        <dbReference type="EC" id="2.7.7.19"/>
    </reaction>
</comment>
<feature type="compositionally biased region" description="Low complexity" evidence="16">
    <location>
        <begin position="592"/>
        <end position="604"/>
    </location>
</feature>
<dbReference type="CDD" id="cd05402">
    <property type="entry name" value="NT_PAP_TUTase"/>
    <property type="match status" value="1"/>
</dbReference>
<dbReference type="PIRSF" id="PIRSF018425">
    <property type="entry name" value="PolyA_polymerase"/>
    <property type="match status" value="1"/>
</dbReference>
<organism evidence="20 21">
    <name type="scientific">Lentinus tigrinus ALCF2SS1-6</name>
    <dbReference type="NCBI Taxonomy" id="1328759"/>
    <lineage>
        <taxon>Eukaryota</taxon>
        <taxon>Fungi</taxon>
        <taxon>Dikarya</taxon>
        <taxon>Basidiomycota</taxon>
        <taxon>Agaricomycotina</taxon>
        <taxon>Agaricomycetes</taxon>
        <taxon>Polyporales</taxon>
        <taxon>Polyporaceae</taxon>
        <taxon>Lentinus</taxon>
    </lineage>
</organism>
<dbReference type="InterPro" id="IPR043519">
    <property type="entry name" value="NT_sf"/>
</dbReference>
<feature type="binding site" evidence="14">
    <location>
        <position position="217"/>
    </location>
    <ligand>
        <name>ATP</name>
        <dbReference type="ChEBI" id="CHEBI:30616"/>
    </ligand>
</feature>
<feature type="region of interest" description="Disordered" evidence="16">
    <location>
        <begin position="1"/>
        <end position="24"/>
    </location>
</feature>
<evidence type="ECO:0000256" key="16">
    <source>
        <dbReference type="SAM" id="MobiDB-lite"/>
    </source>
</evidence>
<feature type="compositionally biased region" description="Low complexity" evidence="16">
    <location>
        <begin position="568"/>
        <end position="581"/>
    </location>
</feature>
<evidence type="ECO:0000256" key="15">
    <source>
        <dbReference type="PIRSR" id="PIRSR018425-2"/>
    </source>
</evidence>
<evidence type="ECO:0000256" key="11">
    <source>
        <dbReference type="ARBA" id="ARBA00023211"/>
    </source>
</evidence>
<reference evidence="20" key="1">
    <citation type="journal article" date="2018" name="Genome Biol. Evol.">
        <title>Genomics and development of Lentinus tigrinus, a white-rot wood-decaying mushroom with dimorphic fruiting bodies.</title>
        <authorList>
            <person name="Wu B."/>
            <person name="Xu Z."/>
            <person name="Knudson A."/>
            <person name="Carlson A."/>
            <person name="Chen N."/>
            <person name="Kovaka S."/>
            <person name="LaButti K."/>
            <person name="Lipzen A."/>
            <person name="Pennachio C."/>
            <person name="Riley R."/>
            <person name="Schakwitz W."/>
            <person name="Umezawa K."/>
            <person name="Ohm R.A."/>
            <person name="Grigoriev I.V."/>
            <person name="Nagy L.G."/>
            <person name="Gibbons J."/>
            <person name="Hibbett D."/>
        </authorList>
    </citation>
    <scope>NUCLEOTIDE SEQUENCE [LARGE SCALE GENOMIC DNA]</scope>
    <source>
        <strain evidence="20">ALCF2SS1-6</strain>
    </source>
</reference>
<dbReference type="GO" id="GO:0046872">
    <property type="term" value="F:metal ion binding"/>
    <property type="evidence" value="ECO:0007669"/>
    <property type="project" value="UniProtKB-KW"/>
</dbReference>
<evidence type="ECO:0000256" key="12">
    <source>
        <dbReference type="ARBA" id="ARBA00023242"/>
    </source>
</evidence>
<keyword evidence="7 13" id="KW-0547">Nucleotide-binding</keyword>
<feature type="binding site" evidence="15">
    <location>
        <position position="156"/>
    </location>
    <ligand>
        <name>Mg(2+)</name>
        <dbReference type="ChEBI" id="CHEBI:18420"/>
        <label>2</label>
        <note>catalytic</note>
    </ligand>
</feature>
<keyword evidence="9 15" id="KW-0460">Magnesium</keyword>
<evidence type="ECO:0000256" key="10">
    <source>
        <dbReference type="ARBA" id="ARBA00022884"/>
    </source>
</evidence>
<dbReference type="PANTHER" id="PTHR10682:SF10">
    <property type="entry name" value="POLYNUCLEOTIDE ADENYLYLTRANSFERASE"/>
    <property type="match status" value="1"/>
</dbReference>
<keyword evidence="21" id="KW-1185">Reference proteome</keyword>
<dbReference type="InterPro" id="IPR048840">
    <property type="entry name" value="PolA_pol_NTPase"/>
</dbReference>
<dbReference type="InterPro" id="IPR011068">
    <property type="entry name" value="NuclTrfase_I-like_C"/>
</dbReference>
<dbReference type="SUPFAM" id="SSF55003">
    <property type="entry name" value="PAP/Archaeal CCA-adding enzyme, C-terminal domain"/>
    <property type="match status" value="1"/>
</dbReference>
<evidence type="ECO:0000256" key="1">
    <source>
        <dbReference type="ARBA" id="ARBA00001936"/>
    </source>
</evidence>
<evidence type="ECO:0000313" key="21">
    <source>
        <dbReference type="Proteomes" id="UP000313359"/>
    </source>
</evidence>
<comment type="subcellular location">
    <subcellularLocation>
        <location evidence="2 13">Nucleus</location>
    </subcellularLocation>
</comment>
<feature type="binding site" evidence="14">
    <location>
        <begin position="89"/>
        <end position="91"/>
    </location>
    <ligand>
        <name>ATP</name>
        <dbReference type="ChEBI" id="CHEBI:30616"/>
    </ligand>
</feature>
<dbReference type="Proteomes" id="UP000313359">
    <property type="component" value="Unassembled WGS sequence"/>
</dbReference>
<evidence type="ECO:0000259" key="17">
    <source>
        <dbReference type="Pfam" id="PF04926"/>
    </source>
</evidence>
<feature type="binding site" evidence="15">
    <location>
        <position position="104"/>
    </location>
    <ligand>
        <name>Mg(2+)</name>
        <dbReference type="ChEBI" id="CHEBI:18420"/>
        <label>1</label>
        <note>catalytic</note>
    </ligand>
</feature>
<keyword evidence="10" id="KW-0694">RNA-binding</keyword>
<evidence type="ECO:0000256" key="8">
    <source>
        <dbReference type="ARBA" id="ARBA00022840"/>
    </source>
</evidence>
<dbReference type="GO" id="GO:0005634">
    <property type="term" value="C:nucleus"/>
    <property type="evidence" value="ECO:0007669"/>
    <property type="project" value="UniProtKB-SubCell"/>
</dbReference>
<feature type="region of interest" description="Disordered" evidence="16">
    <location>
        <begin position="522"/>
        <end position="604"/>
    </location>
</feature>
<sequence>MASSDQGYLGVTPPISTAESNPREKEVTVTLMEELRRQGVFESEEESKTREIVLGRLAALVKKFVQRVSLTRGLSEAAAKAAGGKIYTFGSYRLGVHGPGTDIDTLCVVPRHITREDFFSILEGMLRELEGVTDVASVPEAYVPILTFVINGIPIDLLFAQLNLSTIPDDLDLSDDNLLRNLDERCVRSLNGSRVINEILRLVPNVSVFRDALRCIKLWAQRRAIYSNVNGFLGGVAWAMLVARICQLYPNAVAGAIVSRFFIIMHRWSWPQPVLLKPIEDGPLQVRVWNPKLYSQDKNHRMPIITPAYPSMCATHNVMASTQHIMTEEFKRGSEIVDQIINGEAEWSALFTKHDFFFRYKYYLQVVASSPDLDVQNKWSGTVESKMRQLVVRLEFVDALKLAHPFTKGLETVYYCLSEEEAQAVSRGEIPEKVANRKKEDIEGKEGAKTMYTTSFFVGLSLKPKEAGATGPRKLDISFPTNEFQKMVKGWVGYDESLMHIQIRHIKHTALPDFCFEPGEREAAARPKKRTRGVKDSPAPAAKRSRVESAAPEDSPPKRNLTASQDRSSSTPAPATSAATAMAELPHTAQTSDAIDSLAIAASA</sequence>
<dbReference type="FunFam" id="3.30.70.590:FF:000003">
    <property type="entry name" value="Poly(A) polymerase"/>
    <property type="match status" value="1"/>
</dbReference>
<dbReference type="FunFam" id="3.30.460.10:FF:000002">
    <property type="entry name" value="Poly(A) polymerase alpha, putative"/>
    <property type="match status" value="1"/>
</dbReference>
<evidence type="ECO:0000256" key="14">
    <source>
        <dbReference type="PIRSR" id="PIRSR018425-1"/>
    </source>
</evidence>
<feature type="binding site" evidence="15">
    <location>
        <position position="102"/>
    </location>
    <ligand>
        <name>Mg(2+)</name>
        <dbReference type="ChEBI" id="CHEBI:18420"/>
        <label>1</label>
        <note>catalytic</note>
    </ligand>
</feature>
<keyword evidence="12 13" id="KW-0539">Nucleus</keyword>
<evidence type="ECO:0000259" key="18">
    <source>
        <dbReference type="Pfam" id="PF04928"/>
    </source>
</evidence>
<dbReference type="GO" id="GO:0006397">
    <property type="term" value="P:mRNA processing"/>
    <property type="evidence" value="ECO:0007669"/>
    <property type="project" value="UniProtKB-KW"/>
</dbReference>
<comment type="cofactor">
    <cofactor evidence="1">
        <name>Mn(2+)</name>
        <dbReference type="ChEBI" id="CHEBI:29035"/>
    </cofactor>
</comment>
<dbReference type="EMBL" id="ML122250">
    <property type="protein sequence ID" value="RPD66882.1"/>
    <property type="molecule type" value="Genomic_DNA"/>
</dbReference>
<evidence type="ECO:0000256" key="4">
    <source>
        <dbReference type="ARBA" id="ARBA00022664"/>
    </source>
</evidence>
<keyword evidence="4 13" id="KW-0507">mRNA processing</keyword>
<proteinExistence type="inferred from homology"/>
<dbReference type="STRING" id="1328759.A0A5C2SSP9"/>
<dbReference type="PANTHER" id="PTHR10682">
    <property type="entry name" value="POLY A POLYMERASE"/>
    <property type="match status" value="1"/>
</dbReference>
<dbReference type="Gene3D" id="1.10.1410.10">
    <property type="match status" value="1"/>
</dbReference>
<accession>A0A5C2SSP9</accession>
<evidence type="ECO:0000256" key="9">
    <source>
        <dbReference type="ARBA" id="ARBA00022842"/>
    </source>
</evidence>
<feature type="binding site" evidence="15">
    <location>
        <position position="104"/>
    </location>
    <ligand>
        <name>Mg(2+)</name>
        <dbReference type="ChEBI" id="CHEBI:18420"/>
        <label>2</label>
        <note>catalytic</note>
    </ligand>
</feature>
<evidence type="ECO:0000256" key="13">
    <source>
        <dbReference type="PIRNR" id="PIRNR018425"/>
    </source>
</evidence>
<evidence type="ECO:0000259" key="19">
    <source>
        <dbReference type="Pfam" id="PF20750"/>
    </source>
</evidence>
<dbReference type="GO" id="GO:1990817">
    <property type="term" value="F:poly(A) RNA polymerase activity"/>
    <property type="evidence" value="ECO:0007669"/>
    <property type="project" value="UniProtKB-UniRule"/>
</dbReference>
<feature type="domain" description="Poly(A) polymerase nucleotidyltransferase" evidence="19">
    <location>
        <begin position="10"/>
        <end position="203"/>
    </location>
</feature>
<dbReference type="Pfam" id="PF20750">
    <property type="entry name" value="PAP_NTPase"/>
    <property type="match status" value="1"/>
</dbReference>
<evidence type="ECO:0000256" key="3">
    <source>
        <dbReference type="ARBA" id="ARBA00010912"/>
    </source>
</evidence>
<dbReference type="Gene3D" id="3.30.460.10">
    <property type="entry name" value="Beta Polymerase, domain 2"/>
    <property type="match status" value="1"/>
</dbReference>
<comment type="similarity">
    <text evidence="3 13">Belongs to the poly(A) polymerase family.</text>
</comment>
<feature type="domain" description="Poly(A) polymerase RNA-binding" evidence="17">
    <location>
        <begin position="355"/>
        <end position="522"/>
    </location>
</feature>
<dbReference type="InterPro" id="IPR014492">
    <property type="entry name" value="PolyA_polymerase"/>
</dbReference>
<dbReference type="Pfam" id="PF04928">
    <property type="entry name" value="PAP_central"/>
    <property type="match status" value="1"/>
</dbReference>
<keyword evidence="6 15" id="KW-0479">Metal-binding</keyword>
<keyword evidence="11" id="KW-0464">Manganese</keyword>
<evidence type="ECO:0000256" key="7">
    <source>
        <dbReference type="ARBA" id="ARBA00022741"/>
    </source>
</evidence>
<dbReference type="Gene3D" id="3.30.70.590">
    <property type="entry name" value="Poly(A) polymerase predicted RNA binding domain"/>
    <property type="match status" value="1"/>
</dbReference>
<feature type="binding site" evidence="14">
    <location>
        <position position="156"/>
    </location>
    <ligand>
        <name>ATP</name>
        <dbReference type="ChEBI" id="CHEBI:30616"/>
    </ligand>
</feature>
<feature type="binding site" evidence="14">
    <location>
        <begin position="235"/>
        <end position="236"/>
    </location>
    <ligand>
        <name>ATP</name>
        <dbReference type="ChEBI" id="CHEBI:30616"/>
    </ligand>
</feature>
<evidence type="ECO:0000256" key="2">
    <source>
        <dbReference type="ARBA" id="ARBA00004123"/>
    </source>
</evidence>
<keyword evidence="8 13" id="KW-0067">ATP-binding</keyword>
<comment type="function">
    <text evidence="13">Polymerase that creates the 3'-poly(A) tail of mRNA's.</text>
</comment>
<dbReference type="AlphaFoldDB" id="A0A5C2SSP9"/>
<dbReference type="Pfam" id="PF04926">
    <property type="entry name" value="PAP_RNA-bind"/>
    <property type="match status" value="1"/>
</dbReference>
<dbReference type="SUPFAM" id="SSF81631">
    <property type="entry name" value="PAP/OAS1 substrate-binding domain"/>
    <property type="match status" value="1"/>
</dbReference>
<keyword evidence="5 13" id="KW-0808">Transferase</keyword>
<dbReference type="GO" id="GO:0031123">
    <property type="term" value="P:RNA 3'-end processing"/>
    <property type="evidence" value="ECO:0007669"/>
    <property type="project" value="InterPro"/>
</dbReference>
<dbReference type="SUPFAM" id="SSF81301">
    <property type="entry name" value="Nucleotidyltransferase"/>
    <property type="match status" value="1"/>
</dbReference>
<feature type="domain" description="Poly(A) polymerase central" evidence="18">
    <location>
        <begin position="208"/>
        <end position="353"/>
    </location>
</feature>
<evidence type="ECO:0000313" key="20">
    <source>
        <dbReference type="EMBL" id="RPD66882.1"/>
    </source>
</evidence>
<dbReference type="GO" id="GO:0003723">
    <property type="term" value="F:RNA binding"/>
    <property type="evidence" value="ECO:0007669"/>
    <property type="project" value="UniProtKB-UniRule"/>
</dbReference>
<dbReference type="InterPro" id="IPR007012">
    <property type="entry name" value="PolA_pol_cen_dom"/>
</dbReference>
<protein>
    <recommendedName>
        <fullName evidence="13">Poly(A) polymerase</fullName>
        <ecNumber evidence="13">2.7.7.19</ecNumber>
    </recommendedName>
</protein>
<evidence type="ECO:0000256" key="6">
    <source>
        <dbReference type="ARBA" id="ARBA00022723"/>
    </source>
</evidence>
<evidence type="ECO:0000256" key="5">
    <source>
        <dbReference type="ARBA" id="ARBA00022679"/>
    </source>
</evidence>
<dbReference type="EC" id="2.7.7.19" evidence="13"/>
<feature type="binding site" evidence="14">
    <location>
        <begin position="102"/>
        <end position="104"/>
    </location>
    <ligand>
        <name>ATP</name>
        <dbReference type="ChEBI" id="CHEBI:30616"/>
    </ligand>
</feature>
<feature type="binding site" evidence="15">
    <location>
        <position position="102"/>
    </location>
    <ligand>
        <name>Mg(2+)</name>
        <dbReference type="ChEBI" id="CHEBI:18420"/>
        <label>2</label>
        <note>catalytic</note>
    </ligand>
</feature>
<name>A0A5C2SSP9_9APHY</name>
<feature type="binding site" evidence="14">
    <location>
        <position position="226"/>
    </location>
    <ligand>
        <name>ATP</name>
        <dbReference type="ChEBI" id="CHEBI:30616"/>
    </ligand>
</feature>